<gene>
    <name evidence="2" type="ORF">HUK84_19425</name>
</gene>
<reference evidence="2 3" key="1">
    <citation type="submission" date="2020-06" db="EMBL/GenBank/DDBJ databases">
        <title>Description of novel acetic acid bacteria.</title>
        <authorList>
            <person name="Sombolestani A."/>
        </authorList>
    </citation>
    <scope>NUCLEOTIDE SEQUENCE [LARGE SCALE GENOMIC DNA]</scope>
    <source>
        <strain evidence="2 3">LMG 31431</strain>
    </source>
</reference>
<name>A0A7Y7IZN2_9PROT</name>
<accession>A0A7Y7IZN2</accession>
<dbReference type="EMBL" id="JABXXP010000828">
    <property type="protein sequence ID" value="NVN13279.1"/>
    <property type="molecule type" value="Genomic_DNA"/>
</dbReference>
<dbReference type="InterPro" id="IPR051531">
    <property type="entry name" value="N-acetyltransferase"/>
</dbReference>
<dbReference type="Pfam" id="PF13302">
    <property type="entry name" value="Acetyltransf_3"/>
    <property type="match status" value="1"/>
</dbReference>
<evidence type="ECO:0000313" key="3">
    <source>
        <dbReference type="Proteomes" id="UP000534870"/>
    </source>
</evidence>
<dbReference type="PANTHER" id="PTHR43792">
    <property type="entry name" value="GNAT FAMILY, PUTATIVE (AFU_ORTHOLOGUE AFUA_3G00765)-RELATED-RELATED"/>
    <property type="match status" value="1"/>
</dbReference>
<dbReference type="Proteomes" id="UP000534870">
    <property type="component" value="Unassembled WGS sequence"/>
</dbReference>
<feature type="non-terminal residue" evidence="2">
    <location>
        <position position="1"/>
    </location>
</feature>
<sequence>LVLEPIAWRDMDDMARLKADAGAFGMMLGGVRGRQQAEMEMADDLACWARNGVGIFAIREDGRFIGMTGLHERPDGRGLGLRFALWPWAAGRGLASEAAWAVLNFAHDNGIRRIIAVARETNIASRTILGGIGMTLCDSFMRDGHQMLVYESVREQRPDPLPPLPPRRPIRLPK</sequence>
<comment type="caution">
    <text evidence="2">The sequence shown here is derived from an EMBL/GenBank/DDBJ whole genome shotgun (WGS) entry which is preliminary data.</text>
</comment>
<evidence type="ECO:0000259" key="1">
    <source>
        <dbReference type="PROSITE" id="PS51186"/>
    </source>
</evidence>
<feature type="domain" description="N-acetyltransferase" evidence="1">
    <location>
        <begin position="1"/>
        <end position="160"/>
    </location>
</feature>
<dbReference type="PROSITE" id="PS51186">
    <property type="entry name" value="GNAT"/>
    <property type="match status" value="1"/>
</dbReference>
<dbReference type="RefSeq" id="WP_176641673.1">
    <property type="nucleotide sequence ID" value="NZ_JABXXP010000828.1"/>
</dbReference>
<dbReference type="SUPFAM" id="SSF55729">
    <property type="entry name" value="Acyl-CoA N-acyltransferases (Nat)"/>
    <property type="match status" value="1"/>
</dbReference>
<protein>
    <submittedName>
        <fullName evidence="2">GNAT family N-acetyltransferase</fullName>
    </submittedName>
</protein>
<dbReference type="InterPro" id="IPR000182">
    <property type="entry name" value="GNAT_dom"/>
</dbReference>
<dbReference type="CDD" id="cd04301">
    <property type="entry name" value="NAT_SF"/>
    <property type="match status" value="1"/>
</dbReference>
<proteinExistence type="predicted"/>
<dbReference type="AlphaFoldDB" id="A0A7Y7IZN2"/>
<organism evidence="2 3">
    <name type="scientific">Nguyenibacter vanlangensis</name>
    <dbReference type="NCBI Taxonomy" id="1216886"/>
    <lineage>
        <taxon>Bacteria</taxon>
        <taxon>Pseudomonadati</taxon>
        <taxon>Pseudomonadota</taxon>
        <taxon>Alphaproteobacteria</taxon>
        <taxon>Acetobacterales</taxon>
        <taxon>Acetobacteraceae</taxon>
        <taxon>Nguyenibacter</taxon>
    </lineage>
</organism>
<evidence type="ECO:0000313" key="2">
    <source>
        <dbReference type="EMBL" id="NVN13279.1"/>
    </source>
</evidence>
<dbReference type="Gene3D" id="3.40.630.30">
    <property type="match status" value="1"/>
</dbReference>
<dbReference type="GO" id="GO:0016747">
    <property type="term" value="F:acyltransferase activity, transferring groups other than amino-acyl groups"/>
    <property type="evidence" value="ECO:0007669"/>
    <property type="project" value="InterPro"/>
</dbReference>
<dbReference type="InterPro" id="IPR016181">
    <property type="entry name" value="Acyl_CoA_acyltransferase"/>
</dbReference>
<keyword evidence="2" id="KW-0808">Transferase</keyword>
<dbReference type="PANTHER" id="PTHR43792:SF1">
    <property type="entry name" value="N-ACETYLTRANSFERASE DOMAIN-CONTAINING PROTEIN"/>
    <property type="match status" value="1"/>
</dbReference>